<gene>
    <name evidence="1" type="ORF">DFR34_10122</name>
</gene>
<evidence type="ECO:0000313" key="1">
    <source>
        <dbReference type="EMBL" id="PXX81793.1"/>
    </source>
</evidence>
<comment type="caution">
    <text evidence="1">The sequence shown here is derived from an EMBL/GenBank/DDBJ whole genome shotgun (WGS) entry which is preliminary data.</text>
</comment>
<accession>A0A318L8F7</accession>
<reference evidence="1 2" key="1">
    <citation type="submission" date="2018-05" db="EMBL/GenBank/DDBJ databases">
        <title>Genomic Encyclopedia of Type Strains, Phase IV (KMG-IV): sequencing the most valuable type-strain genomes for metagenomic binning, comparative biology and taxonomic classification.</title>
        <authorList>
            <person name="Goeker M."/>
        </authorList>
    </citation>
    <scope>NUCLEOTIDE SEQUENCE [LARGE SCALE GENOMIC DNA]</scope>
    <source>
        <strain evidence="1 2">DSM 29661</strain>
    </source>
</reference>
<sequence length="116" mass="12818">MQSIRHGLAQGQRLGWQGQAGQCVEVRRGRVEVEEILWVESQLLCVRQRLGPGSCYVLHSSGWVSVQAVSAAELSLPAPLVDCAAWRRLGRWLAGGWRGLCAEWMGAGRGWRAHGR</sequence>
<evidence type="ECO:0000313" key="2">
    <source>
        <dbReference type="Proteomes" id="UP000247555"/>
    </source>
</evidence>
<organism evidence="1 2">
    <name type="scientific">Rivihabitans pingtungensis</name>
    <dbReference type="NCBI Taxonomy" id="1054498"/>
    <lineage>
        <taxon>Bacteria</taxon>
        <taxon>Pseudomonadati</taxon>
        <taxon>Pseudomonadota</taxon>
        <taxon>Betaproteobacteria</taxon>
        <taxon>Neisseriales</taxon>
        <taxon>Aquaspirillaceae</taxon>
        <taxon>Rivihabitans</taxon>
    </lineage>
</organism>
<dbReference type="Proteomes" id="UP000247555">
    <property type="component" value="Unassembled WGS sequence"/>
</dbReference>
<proteinExistence type="predicted"/>
<dbReference type="AlphaFoldDB" id="A0A318L8F7"/>
<keyword evidence="2" id="KW-1185">Reference proteome</keyword>
<evidence type="ECO:0008006" key="3">
    <source>
        <dbReference type="Google" id="ProtNLM"/>
    </source>
</evidence>
<name>A0A318L8F7_9NEIS</name>
<dbReference type="EMBL" id="QJKI01000001">
    <property type="protein sequence ID" value="PXX81793.1"/>
    <property type="molecule type" value="Genomic_DNA"/>
</dbReference>
<protein>
    <recommendedName>
        <fullName evidence="3">DUF2917 family protein</fullName>
    </recommendedName>
</protein>
<dbReference type="OrthoDB" id="8620970at2"/>
<dbReference type="RefSeq" id="WP_110389132.1">
    <property type="nucleotide sequence ID" value="NZ_QJKI01000001.1"/>
</dbReference>